<dbReference type="PANTHER" id="PTHR10907">
    <property type="entry name" value="REGUCALCIN"/>
    <property type="match status" value="1"/>
</dbReference>
<feature type="binding site" evidence="3">
    <location>
        <position position="18"/>
    </location>
    <ligand>
        <name>a divalent metal cation</name>
        <dbReference type="ChEBI" id="CHEBI:60240"/>
    </ligand>
</feature>
<organism evidence="6 7">
    <name type="scientific">Haloferax namakaokahaiae</name>
    <dbReference type="NCBI Taxonomy" id="1748331"/>
    <lineage>
        <taxon>Archaea</taxon>
        <taxon>Methanobacteriati</taxon>
        <taxon>Methanobacteriota</taxon>
        <taxon>Stenosarchaea group</taxon>
        <taxon>Halobacteria</taxon>
        <taxon>Halobacteriales</taxon>
        <taxon>Haloferacaceae</taxon>
        <taxon>Haloferax</taxon>
    </lineage>
</organism>
<dbReference type="SUPFAM" id="SSF63829">
    <property type="entry name" value="Calcium-dependent phosphotriesterase"/>
    <property type="match status" value="1"/>
</dbReference>
<evidence type="ECO:0000256" key="3">
    <source>
        <dbReference type="PIRSR" id="PIRSR605511-2"/>
    </source>
</evidence>
<evidence type="ECO:0000256" key="4">
    <source>
        <dbReference type="SAM" id="MobiDB-lite"/>
    </source>
</evidence>
<feature type="binding site" evidence="3">
    <location>
        <position position="146"/>
    </location>
    <ligand>
        <name>a divalent metal cation</name>
        <dbReference type="ChEBI" id="CHEBI:60240"/>
    </ligand>
</feature>
<dbReference type="PRINTS" id="PR01790">
    <property type="entry name" value="SMP30FAMILY"/>
</dbReference>
<keyword evidence="3" id="KW-0862">Zinc</keyword>
<evidence type="ECO:0000256" key="1">
    <source>
        <dbReference type="ARBA" id="ARBA00008853"/>
    </source>
</evidence>
<evidence type="ECO:0000313" key="6">
    <source>
        <dbReference type="EMBL" id="MFC7203319.1"/>
    </source>
</evidence>
<comment type="cofactor">
    <cofactor evidence="3">
        <name>Zn(2+)</name>
        <dbReference type="ChEBI" id="CHEBI:29105"/>
    </cofactor>
    <text evidence="3">Binds 1 divalent metal cation per subunit.</text>
</comment>
<dbReference type="InterPro" id="IPR005511">
    <property type="entry name" value="SMP-30"/>
</dbReference>
<proteinExistence type="inferred from homology"/>
<keyword evidence="7" id="KW-1185">Reference proteome</keyword>
<feature type="binding site" evidence="3">
    <location>
        <position position="100"/>
    </location>
    <ligand>
        <name>substrate</name>
    </ligand>
</feature>
<feature type="binding site" evidence="3">
    <location>
        <position position="102"/>
    </location>
    <ligand>
        <name>substrate</name>
    </ligand>
</feature>
<dbReference type="EMBL" id="JBHTAA010000002">
    <property type="protein sequence ID" value="MFC7203319.1"/>
    <property type="molecule type" value="Genomic_DNA"/>
</dbReference>
<feature type="domain" description="SMP-30/Gluconolactonase/LRE-like region" evidence="5">
    <location>
        <begin position="17"/>
        <end position="254"/>
    </location>
</feature>
<dbReference type="InterPro" id="IPR013658">
    <property type="entry name" value="SGL"/>
</dbReference>
<comment type="caution">
    <text evidence="6">The sequence shown here is derived from an EMBL/GenBank/DDBJ whole genome shotgun (WGS) entry which is preliminary data.</text>
</comment>
<feature type="active site" description="Proton donor/acceptor" evidence="2">
    <location>
        <position position="196"/>
    </location>
</feature>
<dbReference type="PANTHER" id="PTHR10907:SF47">
    <property type="entry name" value="REGUCALCIN"/>
    <property type="match status" value="1"/>
</dbReference>
<accession>A0ABD5ZDE7</accession>
<dbReference type="Pfam" id="PF08450">
    <property type="entry name" value="SGL"/>
    <property type="match status" value="1"/>
</dbReference>
<dbReference type="InterPro" id="IPR011042">
    <property type="entry name" value="6-blade_b-propeller_TolB-like"/>
</dbReference>
<evidence type="ECO:0000256" key="2">
    <source>
        <dbReference type="PIRSR" id="PIRSR605511-1"/>
    </source>
</evidence>
<sequence length="294" mass="32422">MNVDSPTMLVDSHCHTGEGPLWHPDEERLYWVDIPNGVLYRYDPLTGEHERCYETSVIGGFTIQTDGSLLLFEDGGRIERWQDGSVELAWRGVPGECESRFNDVVADPKGRVFAGTMPTEDRLGRLYRFDTDGTATRVLDGLDIPNGMAFTPDGEHCYVTESVPGTIYRFDYDEPTGSLSNREVFIDRTNERGVPDGLAVDEDGYVWSAQWNGGCLIRFAPDGTEDRRIELPARKVSSLTFGGDRRSDVYVTTALGPGDGPPGDRADEGSGAGALFGFQSDVSGLIEHRSRIDV</sequence>
<keyword evidence="3" id="KW-0479">Metal-binding</keyword>
<comment type="similarity">
    <text evidence="1">Belongs to the SMP-30/CGR1 family.</text>
</comment>
<dbReference type="RefSeq" id="WP_390222658.1">
    <property type="nucleotide sequence ID" value="NZ_JBHTAA010000002.1"/>
</dbReference>
<dbReference type="Gene3D" id="2.120.10.30">
    <property type="entry name" value="TolB, C-terminal domain"/>
    <property type="match status" value="1"/>
</dbReference>
<feature type="binding site" evidence="3">
    <location>
        <position position="120"/>
    </location>
    <ligand>
        <name>substrate</name>
    </ligand>
</feature>
<evidence type="ECO:0000259" key="5">
    <source>
        <dbReference type="Pfam" id="PF08450"/>
    </source>
</evidence>
<protein>
    <submittedName>
        <fullName evidence="6">SMP-30/gluconolactonase/LRE family protein</fullName>
    </submittedName>
</protein>
<dbReference type="Proteomes" id="UP001596481">
    <property type="component" value="Unassembled WGS sequence"/>
</dbReference>
<evidence type="ECO:0000313" key="7">
    <source>
        <dbReference type="Proteomes" id="UP001596481"/>
    </source>
</evidence>
<feature type="region of interest" description="Disordered" evidence="4">
    <location>
        <begin position="254"/>
        <end position="273"/>
    </location>
</feature>
<name>A0ABD5ZDE7_9EURY</name>
<dbReference type="AlphaFoldDB" id="A0ABD5ZDE7"/>
<reference evidence="6 7" key="1">
    <citation type="journal article" date="2019" name="Int. J. Syst. Evol. Microbiol.">
        <title>The Global Catalogue of Microorganisms (GCM) 10K type strain sequencing project: providing services to taxonomists for standard genome sequencing and annotation.</title>
        <authorList>
            <consortium name="The Broad Institute Genomics Platform"/>
            <consortium name="The Broad Institute Genome Sequencing Center for Infectious Disease"/>
            <person name="Wu L."/>
            <person name="Ma J."/>
        </authorList>
    </citation>
    <scope>NUCLEOTIDE SEQUENCE [LARGE SCALE GENOMIC DNA]</scope>
    <source>
        <strain evidence="6 7">DSM 29988</strain>
    </source>
</reference>
<gene>
    <name evidence="6" type="ORF">ACFQJC_07310</name>
</gene>
<feature type="binding site" evidence="3">
    <location>
        <position position="196"/>
    </location>
    <ligand>
        <name>a divalent metal cation</name>
        <dbReference type="ChEBI" id="CHEBI:60240"/>
    </ligand>
</feature>